<dbReference type="Gene3D" id="3.30.1360.100">
    <property type="entry name" value="General secretion pathway protein M, EpsM"/>
    <property type="match status" value="1"/>
</dbReference>
<evidence type="ECO:0000256" key="6">
    <source>
        <dbReference type="ARBA" id="ARBA00022692"/>
    </source>
</evidence>
<dbReference type="GO" id="GO:0015627">
    <property type="term" value="C:type II protein secretion system complex"/>
    <property type="evidence" value="ECO:0007669"/>
    <property type="project" value="InterPro"/>
</dbReference>
<evidence type="ECO:0000313" key="12">
    <source>
        <dbReference type="EMBL" id="PLR43894.1"/>
    </source>
</evidence>
<dbReference type="OrthoDB" id="6624834at2"/>
<protein>
    <recommendedName>
        <fullName evidence="14">Type II secretion system protein M</fullName>
    </recommendedName>
</protein>
<keyword evidence="8 11" id="KW-1133">Transmembrane helix</keyword>
<evidence type="ECO:0008006" key="14">
    <source>
        <dbReference type="Google" id="ProtNLM"/>
    </source>
</evidence>
<evidence type="ECO:0000256" key="9">
    <source>
        <dbReference type="ARBA" id="ARBA00023136"/>
    </source>
</evidence>
<dbReference type="Pfam" id="PF04612">
    <property type="entry name" value="T2SSM"/>
    <property type="match status" value="1"/>
</dbReference>
<feature type="transmembrane region" description="Helical" evidence="11">
    <location>
        <begin position="15"/>
        <end position="36"/>
    </location>
</feature>
<dbReference type="GO" id="GO:0005886">
    <property type="term" value="C:plasma membrane"/>
    <property type="evidence" value="ECO:0007669"/>
    <property type="project" value="UniProtKB-SubCell"/>
</dbReference>
<proteinExistence type="inferred from homology"/>
<keyword evidence="7" id="KW-0653">Protein transport</keyword>
<keyword evidence="9 11" id="KW-0472">Membrane</keyword>
<comment type="similarity">
    <text evidence="2">Belongs to the GSP M family.</text>
</comment>
<comment type="subcellular location">
    <subcellularLocation>
        <location evidence="1">Cell inner membrane</location>
        <topology evidence="1">Single-pass membrane protein</topology>
    </subcellularLocation>
</comment>
<dbReference type="AlphaFoldDB" id="A0A2N5EHW1"/>
<keyword evidence="4" id="KW-1003">Cell membrane</keyword>
<evidence type="ECO:0000313" key="13">
    <source>
        <dbReference type="Proteomes" id="UP000234626"/>
    </source>
</evidence>
<dbReference type="InterPro" id="IPR023229">
    <property type="entry name" value="T2SS_M_periplasmic_sf"/>
</dbReference>
<reference evidence="12 13" key="1">
    <citation type="submission" date="2017-12" db="EMBL/GenBank/DDBJ databases">
        <title>Characterization of six clinical isolates of Enterochimera gen. nov., a novel genus of the Yersiniaciae family and the three species Enterochimera arupensis sp. nov., Enterochimera coloradensis sp. nov, and Enterochimera californica sp. nov.</title>
        <authorList>
            <person name="Rossi A."/>
            <person name="Fisher M."/>
        </authorList>
    </citation>
    <scope>NUCLEOTIDE SEQUENCE [LARGE SCALE GENOMIC DNA]</scope>
    <source>
        <strain evidence="12 13">2016Iso1</strain>
    </source>
</reference>
<dbReference type="GO" id="GO:0015628">
    <property type="term" value="P:protein secretion by the type II secretion system"/>
    <property type="evidence" value="ECO:0007669"/>
    <property type="project" value="InterPro"/>
</dbReference>
<evidence type="ECO:0000256" key="4">
    <source>
        <dbReference type="ARBA" id="ARBA00022475"/>
    </source>
</evidence>
<organism evidence="12 13">
    <name type="scientific">Chimaeribacter arupi</name>
    <dbReference type="NCBI Taxonomy" id="2060066"/>
    <lineage>
        <taxon>Bacteria</taxon>
        <taxon>Pseudomonadati</taxon>
        <taxon>Pseudomonadota</taxon>
        <taxon>Gammaproteobacteria</taxon>
        <taxon>Enterobacterales</taxon>
        <taxon>Yersiniaceae</taxon>
        <taxon>Chimaeribacter</taxon>
    </lineage>
</organism>
<dbReference type="RefSeq" id="WP_101836122.1">
    <property type="nucleotide sequence ID" value="NZ_JAWJZE010000026.1"/>
</dbReference>
<comment type="caution">
    <text evidence="12">The sequence shown here is derived from an EMBL/GenBank/DDBJ whole genome shotgun (WGS) entry which is preliminary data.</text>
</comment>
<name>A0A2N5EHW1_9GAMM</name>
<dbReference type="Proteomes" id="UP000234626">
    <property type="component" value="Unassembled WGS sequence"/>
</dbReference>
<evidence type="ECO:0000256" key="8">
    <source>
        <dbReference type="ARBA" id="ARBA00022989"/>
    </source>
</evidence>
<keyword evidence="10" id="KW-0175">Coiled coil</keyword>
<keyword evidence="3" id="KW-0813">Transport</keyword>
<evidence type="ECO:0000256" key="10">
    <source>
        <dbReference type="SAM" id="Coils"/>
    </source>
</evidence>
<keyword evidence="6 11" id="KW-0812">Transmembrane</keyword>
<evidence type="ECO:0000256" key="1">
    <source>
        <dbReference type="ARBA" id="ARBA00004377"/>
    </source>
</evidence>
<evidence type="ECO:0000256" key="3">
    <source>
        <dbReference type="ARBA" id="ARBA00022448"/>
    </source>
</evidence>
<feature type="coiled-coil region" evidence="10">
    <location>
        <begin position="33"/>
        <end position="60"/>
    </location>
</feature>
<evidence type="ECO:0000256" key="5">
    <source>
        <dbReference type="ARBA" id="ARBA00022519"/>
    </source>
</evidence>
<dbReference type="InterPro" id="IPR007690">
    <property type="entry name" value="T2SS_GspM"/>
</dbReference>
<sequence>MKTWFMAHTRREQHILLFIGALIIGALIWFALLTPLNNLAEKLQRNNKQAQQTLTWMKEESIKRGIIPGIKKTQPLEAVIKSSAEKHRVVIDNTSTENKSVHVTVKEMLLSDFIHWLIDLKKTSGVTASQVEFSSAEQEGYINITALTFVRK</sequence>
<evidence type="ECO:0000256" key="7">
    <source>
        <dbReference type="ARBA" id="ARBA00022927"/>
    </source>
</evidence>
<accession>A0A2N5EHW1</accession>
<gene>
    <name evidence="12" type="ORF">CYR34_20185</name>
</gene>
<dbReference type="SUPFAM" id="SSF103054">
    <property type="entry name" value="General secretion pathway protein M, EpsM"/>
    <property type="match status" value="1"/>
</dbReference>
<keyword evidence="13" id="KW-1185">Reference proteome</keyword>
<evidence type="ECO:0000256" key="11">
    <source>
        <dbReference type="SAM" id="Phobius"/>
    </source>
</evidence>
<evidence type="ECO:0000256" key="2">
    <source>
        <dbReference type="ARBA" id="ARBA00010637"/>
    </source>
</evidence>
<dbReference type="EMBL" id="PJZK01000030">
    <property type="protein sequence ID" value="PLR43894.1"/>
    <property type="molecule type" value="Genomic_DNA"/>
</dbReference>
<keyword evidence="5" id="KW-0997">Cell inner membrane</keyword>